<evidence type="ECO:0000313" key="3">
    <source>
        <dbReference type="Proteomes" id="UP001501490"/>
    </source>
</evidence>
<evidence type="ECO:0000313" key="2">
    <source>
        <dbReference type="EMBL" id="GAA3620527.1"/>
    </source>
</evidence>
<reference evidence="3" key="1">
    <citation type="journal article" date="2019" name="Int. J. Syst. Evol. Microbiol.">
        <title>The Global Catalogue of Microorganisms (GCM) 10K type strain sequencing project: providing services to taxonomists for standard genome sequencing and annotation.</title>
        <authorList>
            <consortium name="The Broad Institute Genomics Platform"/>
            <consortium name="The Broad Institute Genome Sequencing Center for Infectious Disease"/>
            <person name="Wu L."/>
            <person name="Ma J."/>
        </authorList>
    </citation>
    <scope>NUCLEOTIDE SEQUENCE [LARGE SCALE GENOMIC DNA]</scope>
    <source>
        <strain evidence="3">JCM 16929</strain>
    </source>
</reference>
<organism evidence="2 3">
    <name type="scientific">Microlunatus ginsengisoli</name>
    <dbReference type="NCBI Taxonomy" id="363863"/>
    <lineage>
        <taxon>Bacteria</taxon>
        <taxon>Bacillati</taxon>
        <taxon>Actinomycetota</taxon>
        <taxon>Actinomycetes</taxon>
        <taxon>Propionibacteriales</taxon>
        <taxon>Propionibacteriaceae</taxon>
        <taxon>Microlunatus</taxon>
    </lineage>
</organism>
<comment type="caution">
    <text evidence="2">The sequence shown here is derived from an EMBL/GenBank/DDBJ whole genome shotgun (WGS) entry which is preliminary data.</text>
</comment>
<name>A0ABP6ZV41_9ACTN</name>
<dbReference type="PANTHER" id="PTHR43190:SF3">
    <property type="entry name" value="N-ACETYL-D-GLUCOSAMINE KINASE"/>
    <property type="match status" value="1"/>
</dbReference>
<dbReference type="InterPro" id="IPR052519">
    <property type="entry name" value="Euk-type_GlcNAc_Kinase"/>
</dbReference>
<evidence type="ECO:0000259" key="1">
    <source>
        <dbReference type="Pfam" id="PF01869"/>
    </source>
</evidence>
<accession>A0ABP6ZV41</accession>
<gene>
    <name evidence="2" type="ORF">GCM10022236_23430</name>
</gene>
<dbReference type="InterPro" id="IPR043129">
    <property type="entry name" value="ATPase_NBD"/>
</dbReference>
<dbReference type="Pfam" id="PF01869">
    <property type="entry name" value="BcrAD_BadFG"/>
    <property type="match status" value="1"/>
</dbReference>
<keyword evidence="3" id="KW-1185">Reference proteome</keyword>
<dbReference type="Gene3D" id="3.30.420.40">
    <property type="match status" value="2"/>
</dbReference>
<sequence length="308" mass="30569">MVGADIGGTSTRVAVADTSGRVLARADGGPGSPVGVGLDRSAAEIRAVVDRALAIVAADGAAAEVRAYVLGMAGGSQAKDNPAFAAAITPDRIAASPWLVSDLAVAFCSATSAEEGYVLIGGTGAVAGRVVGADVVAWSDGMGWLLGDIGSGFWLGREAVRRTLLALQSGAALSPLNRAVVAAAGSADYTTLVSRCYAERPTALGRFAPLVSAHVADSPEAPAIVAEAASALAATLLALAVEPGLPIVLGGSLLAGPTPIAAGVRERLAELSNPVLPAGPGALGACWLGLRSIGVASREVHDRLASRR</sequence>
<dbReference type="Proteomes" id="UP001501490">
    <property type="component" value="Unassembled WGS sequence"/>
</dbReference>
<dbReference type="EMBL" id="BAABAB010000016">
    <property type="protein sequence ID" value="GAA3620527.1"/>
    <property type="molecule type" value="Genomic_DNA"/>
</dbReference>
<dbReference type="SUPFAM" id="SSF53067">
    <property type="entry name" value="Actin-like ATPase domain"/>
    <property type="match status" value="2"/>
</dbReference>
<dbReference type="InterPro" id="IPR002731">
    <property type="entry name" value="ATPase_BadF"/>
</dbReference>
<protein>
    <submittedName>
        <fullName evidence="2">BadF/BadG/BcrA/BcrD ATPase family protein</fullName>
    </submittedName>
</protein>
<proteinExistence type="predicted"/>
<feature type="domain" description="ATPase BadF/BadG/BcrA/BcrD type" evidence="1">
    <location>
        <begin position="2"/>
        <end position="286"/>
    </location>
</feature>
<dbReference type="PANTHER" id="PTHR43190">
    <property type="entry name" value="N-ACETYL-D-GLUCOSAMINE KINASE"/>
    <property type="match status" value="1"/>
</dbReference>